<feature type="region of interest" description="Disordered" evidence="1">
    <location>
        <begin position="231"/>
        <end position="382"/>
    </location>
</feature>
<evidence type="ECO:0000313" key="4">
    <source>
        <dbReference type="Proteomes" id="UP000652761"/>
    </source>
</evidence>
<dbReference type="SUPFAM" id="SSF81383">
    <property type="entry name" value="F-box domain"/>
    <property type="match status" value="1"/>
</dbReference>
<name>A0A843XX21_COLES</name>
<dbReference type="Gene3D" id="1.20.1280.50">
    <property type="match status" value="1"/>
</dbReference>
<organism evidence="3 4">
    <name type="scientific">Colocasia esculenta</name>
    <name type="common">Wild taro</name>
    <name type="synonym">Arum esculentum</name>
    <dbReference type="NCBI Taxonomy" id="4460"/>
    <lineage>
        <taxon>Eukaryota</taxon>
        <taxon>Viridiplantae</taxon>
        <taxon>Streptophyta</taxon>
        <taxon>Embryophyta</taxon>
        <taxon>Tracheophyta</taxon>
        <taxon>Spermatophyta</taxon>
        <taxon>Magnoliopsida</taxon>
        <taxon>Liliopsida</taxon>
        <taxon>Araceae</taxon>
        <taxon>Aroideae</taxon>
        <taxon>Colocasieae</taxon>
        <taxon>Colocasia</taxon>
    </lineage>
</organism>
<evidence type="ECO:0000313" key="3">
    <source>
        <dbReference type="EMBL" id="MQM23277.1"/>
    </source>
</evidence>
<dbReference type="PROSITE" id="PS50181">
    <property type="entry name" value="FBOX"/>
    <property type="match status" value="1"/>
</dbReference>
<evidence type="ECO:0000256" key="1">
    <source>
        <dbReference type="SAM" id="MobiDB-lite"/>
    </source>
</evidence>
<dbReference type="Pfam" id="PF14299">
    <property type="entry name" value="PP2"/>
    <property type="match status" value="1"/>
</dbReference>
<dbReference type="InterPro" id="IPR025886">
    <property type="entry name" value="PP2-like"/>
</dbReference>
<dbReference type="Proteomes" id="UP000652761">
    <property type="component" value="Unassembled WGS sequence"/>
</dbReference>
<feature type="compositionally biased region" description="Acidic residues" evidence="1">
    <location>
        <begin position="231"/>
        <end position="249"/>
    </location>
</feature>
<feature type="domain" description="F-box" evidence="2">
    <location>
        <begin position="6"/>
        <end position="52"/>
    </location>
</feature>
<dbReference type="PANTHER" id="PTHR32278">
    <property type="entry name" value="F-BOX DOMAIN-CONTAINING PROTEIN"/>
    <property type="match status" value="1"/>
</dbReference>
<dbReference type="InterPro" id="IPR001810">
    <property type="entry name" value="F-box_dom"/>
</dbReference>
<sequence>MEGGAAGRLESLPGECISLILSFTSPRDVCRASAVSSAFRSPANSDLVWDRFLPRDWEGILGRCSSDPVPFSSRKELYFRLCDSVPIDDGTKRAWLERATGKKCFMLSARSLGITWGNDNRYWRWISVPDARFPEVAELLDVCWLSIEGSVSCRDLSPETRYGAYLVMRLSSNSYGLDEPPQETVITVGGVSSSTRSVRLQEQAFAYHIPLARVHYPWGFVPIQIDAGNQEEEETPAMDTESSLDEQPGEELHRLPGLPPEEGDFEEGEDEEEGSQPPWEAAPTMDHEYSMDEQREEGADHLQGAPVDGDEEEEEEDDDDVVTPEEGEEEEGDGDLLSPQEEAPSTDAGSSLEEPPREEGDSDASDCWPPGPDGDDVGQPAEREVVWVPEAREDGWKELPMGDFFVEAGGDELVEVLLKGWQAPHWKSGLIVQGIELRPMP</sequence>
<dbReference type="SMART" id="SM00256">
    <property type="entry name" value="FBOX"/>
    <property type="match status" value="1"/>
</dbReference>
<feature type="compositionally biased region" description="Acidic residues" evidence="1">
    <location>
        <begin position="261"/>
        <end position="274"/>
    </location>
</feature>
<reference evidence="3" key="1">
    <citation type="submission" date="2017-07" db="EMBL/GenBank/DDBJ databases">
        <title>Taro Niue Genome Assembly and Annotation.</title>
        <authorList>
            <person name="Atibalentja N."/>
            <person name="Keating K."/>
            <person name="Fields C.J."/>
        </authorList>
    </citation>
    <scope>NUCLEOTIDE SEQUENCE</scope>
    <source>
        <strain evidence="3">Niue_2</strain>
        <tissue evidence="3">Leaf</tissue>
    </source>
</reference>
<evidence type="ECO:0000259" key="2">
    <source>
        <dbReference type="PROSITE" id="PS50181"/>
    </source>
</evidence>
<feature type="compositionally biased region" description="Basic and acidic residues" evidence="1">
    <location>
        <begin position="285"/>
        <end position="300"/>
    </location>
</feature>
<dbReference type="CDD" id="cd22162">
    <property type="entry name" value="F-box_AtSKIP3-like"/>
    <property type="match status" value="1"/>
</dbReference>
<dbReference type="InterPro" id="IPR036047">
    <property type="entry name" value="F-box-like_dom_sf"/>
</dbReference>
<accession>A0A843XX21</accession>
<feature type="compositionally biased region" description="Acidic residues" evidence="1">
    <location>
        <begin position="308"/>
        <end position="334"/>
    </location>
</feature>
<dbReference type="Pfam" id="PF12937">
    <property type="entry name" value="F-box-like"/>
    <property type="match status" value="1"/>
</dbReference>
<gene>
    <name evidence="3" type="ORF">Taro_056341</name>
</gene>
<protein>
    <recommendedName>
        <fullName evidence="2">F-box domain-containing protein</fullName>
    </recommendedName>
</protein>
<proteinExistence type="predicted"/>
<dbReference type="AlphaFoldDB" id="A0A843XX21"/>
<dbReference type="PANTHER" id="PTHR32278:SF111">
    <property type="entry name" value="F-BOX PROTEIN PP2-B12-RELATED"/>
    <property type="match status" value="1"/>
</dbReference>
<dbReference type="OrthoDB" id="1927826at2759"/>
<keyword evidence="4" id="KW-1185">Reference proteome</keyword>
<dbReference type="EMBL" id="NMUH01015685">
    <property type="protein sequence ID" value="MQM23277.1"/>
    <property type="molecule type" value="Genomic_DNA"/>
</dbReference>
<comment type="caution">
    <text evidence="3">The sequence shown here is derived from an EMBL/GenBank/DDBJ whole genome shotgun (WGS) entry which is preliminary data.</text>
</comment>